<dbReference type="EMBL" id="CP119894">
    <property type="protein sequence ID" value="WFD26957.1"/>
    <property type="molecule type" value="Genomic_DNA"/>
</dbReference>
<dbReference type="InterPro" id="IPR050307">
    <property type="entry name" value="Sterol_Desaturase_Related"/>
</dbReference>
<dbReference type="InterPro" id="IPR006694">
    <property type="entry name" value="Fatty_acid_hydroxylase"/>
</dbReference>
<keyword evidence="2 5" id="KW-0812">Transmembrane</keyword>
<feature type="domain" description="Fatty acid hydroxylase" evidence="6">
    <location>
        <begin position="169"/>
        <end position="310"/>
    </location>
</feature>
<accession>A0AAF0ERK5</accession>
<feature type="transmembrane region" description="Helical" evidence="5">
    <location>
        <begin position="54"/>
        <end position="75"/>
    </location>
</feature>
<evidence type="ECO:0000256" key="3">
    <source>
        <dbReference type="ARBA" id="ARBA00022989"/>
    </source>
</evidence>
<keyword evidence="4 5" id="KW-0472">Membrane</keyword>
<comment type="subcellular location">
    <subcellularLocation>
        <location evidence="1">Membrane</location>
    </subcellularLocation>
</comment>
<dbReference type="GO" id="GO:0005506">
    <property type="term" value="F:iron ion binding"/>
    <property type="evidence" value="ECO:0007669"/>
    <property type="project" value="InterPro"/>
</dbReference>
<gene>
    <name evidence="7" type="ORF">MNAN1_001946</name>
</gene>
<name>A0AAF0ERK5_9BASI</name>
<dbReference type="AlphaFoldDB" id="A0AAF0ERK5"/>
<protein>
    <recommendedName>
        <fullName evidence="6">Fatty acid hydroxylase domain-containing protein</fullName>
    </recommendedName>
</protein>
<dbReference type="Proteomes" id="UP001213623">
    <property type="component" value="Chromosome 3"/>
</dbReference>
<dbReference type="GO" id="GO:0016020">
    <property type="term" value="C:membrane"/>
    <property type="evidence" value="ECO:0007669"/>
    <property type="project" value="UniProtKB-SubCell"/>
</dbReference>
<keyword evidence="3 5" id="KW-1133">Transmembrane helix</keyword>
<sequence length="329" mass="38159">MYPKPHADTWTQEKSLPLAHRAVKFLGLLPPAAEDVHQTRLSDPMPVFEEWNQALFLVPWALAPYLFHTYIYYYAGPEYQLGPWAMWGCLVLFTLTFGLYWVHFLNHLARKYGYFNGGTGRDTIPFSEVPKVLTEVVCGLLLRPAIAVYLAYDPSAPPSMTVWAPLQLFFFTLVEDFYYYWAHRICHEVESLWKLHRLHHTTKAPTLLLLGYAGELQEIFDIVGAPTISWLTFPLPFDVFMAWMIIHVSIQLHGHSGVRLWHGTILTGPYLRPFKLELVSEDHDLHHRHGWRESYNYGKQSGVWDNLFGTNGERIEGYDANLQYGQVIY</sequence>
<evidence type="ECO:0000313" key="8">
    <source>
        <dbReference type="Proteomes" id="UP001213623"/>
    </source>
</evidence>
<evidence type="ECO:0000256" key="5">
    <source>
        <dbReference type="SAM" id="Phobius"/>
    </source>
</evidence>
<dbReference type="Pfam" id="PF04116">
    <property type="entry name" value="FA_hydroxylase"/>
    <property type="match status" value="1"/>
</dbReference>
<dbReference type="PANTHER" id="PTHR11863">
    <property type="entry name" value="STEROL DESATURASE"/>
    <property type="match status" value="1"/>
</dbReference>
<organism evidence="7 8">
    <name type="scientific">Malassezia nana</name>
    <dbReference type="NCBI Taxonomy" id="180528"/>
    <lineage>
        <taxon>Eukaryota</taxon>
        <taxon>Fungi</taxon>
        <taxon>Dikarya</taxon>
        <taxon>Basidiomycota</taxon>
        <taxon>Ustilaginomycotina</taxon>
        <taxon>Malasseziomycetes</taxon>
        <taxon>Malasseziales</taxon>
        <taxon>Malasseziaceae</taxon>
        <taxon>Malassezia</taxon>
    </lineage>
</organism>
<evidence type="ECO:0000256" key="2">
    <source>
        <dbReference type="ARBA" id="ARBA00022692"/>
    </source>
</evidence>
<reference evidence="7" key="1">
    <citation type="submission" date="2023-03" db="EMBL/GenBank/DDBJ databases">
        <title>Mating type loci evolution in Malassezia.</title>
        <authorList>
            <person name="Coelho M.A."/>
        </authorList>
    </citation>
    <scope>NUCLEOTIDE SEQUENCE</scope>
    <source>
        <strain evidence="7">CBS 9557</strain>
    </source>
</reference>
<evidence type="ECO:0000259" key="6">
    <source>
        <dbReference type="Pfam" id="PF04116"/>
    </source>
</evidence>
<proteinExistence type="predicted"/>
<feature type="transmembrane region" description="Helical" evidence="5">
    <location>
        <begin position="81"/>
        <end position="102"/>
    </location>
</feature>
<evidence type="ECO:0000256" key="4">
    <source>
        <dbReference type="ARBA" id="ARBA00023136"/>
    </source>
</evidence>
<keyword evidence="8" id="KW-1185">Reference proteome</keyword>
<evidence type="ECO:0000256" key="1">
    <source>
        <dbReference type="ARBA" id="ARBA00004370"/>
    </source>
</evidence>
<dbReference type="GO" id="GO:0008610">
    <property type="term" value="P:lipid biosynthetic process"/>
    <property type="evidence" value="ECO:0007669"/>
    <property type="project" value="InterPro"/>
</dbReference>
<evidence type="ECO:0000313" key="7">
    <source>
        <dbReference type="EMBL" id="WFD26957.1"/>
    </source>
</evidence>
<dbReference type="GO" id="GO:0016491">
    <property type="term" value="F:oxidoreductase activity"/>
    <property type="evidence" value="ECO:0007669"/>
    <property type="project" value="InterPro"/>
</dbReference>